<feature type="region of interest" description="Disordered" evidence="1">
    <location>
        <begin position="111"/>
        <end position="154"/>
    </location>
</feature>
<dbReference type="RefSeq" id="WP_069846840.1">
    <property type="nucleotide sequence ID" value="NZ_CP014859.1"/>
</dbReference>
<protein>
    <submittedName>
        <fullName evidence="3">Zinc-finger</fullName>
    </submittedName>
</protein>
<evidence type="ECO:0000313" key="3">
    <source>
        <dbReference type="EMBL" id="AOS61760.1"/>
    </source>
</evidence>
<dbReference type="Proteomes" id="UP000095210">
    <property type="component" value="Chromosome"/>
</dbReference>
<dbReference type="Pfam" id="PF13490">
    <property type="entry name" value="zf-HC2"/>
    <property type="match status" value="1"/>
</dbReference>
<dbReference type="InterPro" id="IPR027383">
    <property type="entry name" value="Znf_put"/>
</dbReference>
<feature type="compositionally biased region" description="Basic and acidic residues" evidence="1">
    <location>
        <begin position="145"/>
        <end position="154"/>
    </location>
</feature>
<feature type="domain" description="Putative zinc-finger" evidence="2">
    <location>
        <begin position="15"/>
        <end position="45"/>
    </location>
</feature>
<organism evidence="3 4">
    <name type="scientific">Actinoalloteichus hymeniacidonis</name>
    <dbReference type="NCBI Taxonomy" id="340345"/>
    <lineage>
        <taxon>Bacteria</taxon>
        <taxon>Bacillati</taxon>
        <taxon>Actinomycetota</taxon>
        <taxon>Actinomycetes</taxon>
        <taxon>Pseudonocardiales</taxon>
        <taxon>Pseudonocardiaceae</taxon>
        <taxon>Actinoalloteichus</taxon>
    </lineage>
</organism>
<dbReference type="AlphaFoldDB" id="A0AAC9HMW9"/>
<dbReference type="GO" id="GO:0008270">
    <property type="term" value="F:zinc ion binding"/>
    <property type="evidence" value="ECO:0007669"/>
    <property type="project" value="UniProtKB-KW"/>
</dbReference>
<gene>
    <name evidence="3" type="ORF">TL08_04650</name>
</gene>
<feature type="compositionally biased region" description="Pro residues" evidence="1">
    <location>
        <begin position="254"/>
        <end position="264"/>
    </location>
</feature>
<feature type="compositionally biased region" description="Low complexity" evidence="1">
    <location>
        <begin position="244"/>
        <end position="253"/>
    </location>
</feature>
<evidence type="ECO:0000256" key="1">
    <source>
        <dbReference type="SAM" id="MobiDB-lite"/>
    </source>
</evidence>
<proteinExistence type="predicted"/>
<keyword evidence="3" id="KW-0862">Zinc</keyword>
<evidence type="ECO:0000259" key="2">
    <source>
        <dbReference type="Pfam" id="PF13490"/>
    </source>
</evidence>
<evidence type="ECO:0000313" key="4">
    <source>
        <dbReference type="Proteomes" id="UP000095210"/>
    </source>
</evidence>
<keyword evidence="3" id="KW-0479">Metal-binding</keyword>
<name>A0AAC9HMW9_9PSEU</name>
<dbReference type="EMBL" id="CP014859">
    <property type="protein sequence ID" value="AOS61760.1"/>
    <property type="molecule type" value="Genomic_DNA"/>
</dbReference>
<keyword evidence="3" id="KW-0863">Zinc-finger</keyword>
<feature type="compositionally biased region" description="Gly residues" evidence="1">
    <location>
        <begin position="124"/>
        <end position="144"/>
    </location>
</feature>
<keyword evidence="4" id="KW-1185">Reference proteome</keyword>
<sequence length="286" mass="28434">MTELRGFALPEQHLALDALVALVDGELSPSAHDRAVSHLARCPTCSGRATAQRQARTAVRSAAAPMMPVGLLEALCAIPQHADLPPGPDELAVTSDGQFVAVRSTSRSARSVAQSSATTFGSGAQLGSGPRLGEGDSVLGGGRRAGQERVKGMERRMRNSAGVVVSGLVLGAVALVIPVEQPERIQGNATFGAESNVGGASAGIGASAPKAYDMGATPDPVAPVASQTTDTPSPEIVPQSINGSAGAPAASAPSVPPTAVPPARPTHTAPVAPLGAGLLPAPGLGN</sequence>
<feature type="region of interest" description="Disordered" evidence="1">
    <location>
        <begin position="214"/>
        <end position="286"/>
    </location>
</feature>
<feature type="compositionally biased region" description="Low complexity" evidence="1">
    <location>
        <begin position="265"/>
        <end position="286"/>
    </location>
</feature>
<dbReference type="KEGG" id="ahm:TL08_04650"/>
<reference evidence="4" key="1">
    <citation type="submission" date="2016-03" db="EMBL/GenBank/DDBJ databases">
        <title>Complete genome sequence of the type strain Actinoalloteichus hymeniacidonis DSM 45092.</title>
        <authorList>
            <person name="Schaffert L."/>
            <person name="Albersmeier A."/>
            <person name="Winkler A."/>
            <person name="Kalinowski J."/>
            <person name="Zotchev S."/>
            <person name="Ruckert C."/>
        </authorList>
    </citation>
    <scope>NUCLEOTIDE SEQUENCE [LARGE SCALE GENOMIC DNA]</scope>
    <source>
        <strain evidence="4">HPA177(T) (DSM 45092(T))</strain>
    </source>
</reference>
<accession>A0AAC9HMW9</accession>